<dbReference type="AlphaFoldDB" id="A0A1Y5T3A3"/>
<sequence>MILVLLPWAAWAQDLQGNDTPGNWRVTHHEIHDIWNSMCDEREEQGTLVQRCYLRRVDVFSPRPKFAAQFLFITPEVEGYKVDFGMEPGTLFSPDGFRIETMQGDIWRTRFPGCLTGLSCTFTGDDADVLISSMQDGEAFRFTFRDRHGQPQDLSWSLSGFGQAWRDFQQQSEARGLLSVEE</sequence>
<dbReference type="Proteomes" id="UP000193077">
    <property type="component" value="Unassembled WGS sequence"/>
</dbReference>
<evidence type="ECO:0000313" key="2">
    <source>
        <dbReference type="Proteomes" id="UP000193077"/>
    </source>
</evidence>
<accession>A0A1Y5T3A3</accession>
<dbReference type="Gene3D" id="2.60.40.1880">
    <property type="entry name" value="Invasion associated locus B (IalB) protein"/>
    <property type="match status" value="1"/>
</dbReference>
<dbReference type="EMBL" id="FWFO01000002">
    <property type="protein sequence ID" value="SLN54930.1"/>
    <property type="molecule type" value="Genomic_DNA"/>
</dbReference>
<proteinExistence type="predicted"/>
<name>A0A1Y5T3A3_9RHOB</name>
<dbReference type="InterPro" id="IPR038696">
    <property type="entry name" value="IalB_sf"/>
</dbReference>
<evidence type="ECO:0000313" key="1">
    <source>
        <dbReference type="EMBL" id="SLN54930.1"/>
    </source>
</evidence>
<reference evidence="1 2" key="1">
    <citation type="submission" date="2017-03" db="EMBL/GenBank/DDBJ databases">
        <authorList>
            <person name="Afonso C.L."/>
            <person name="Miller P.J."/>
            <person name="Scott M.A."/>
            <person name="Spackman E."/>
            <person name="Goraichik I."/>
            <person name="Dimitrov K.M."/>
            <person name="Suarez D.L."/>
            <person name="Swayne D.E."/>
        </authorList>
    </citation>
    <scope>NUCLEOTIDE SEQUENCE [LARGE SCALE GENOMIC DNA]</scope>
    <source>
        <strain evidence="1 2">CECT 7639</strain>
    </source>
</reference>
<keyword evidence="2" id="KW-1185">Reference proteome</keyword>
<gene>
    <name evidence="1" type="ORF">TRL7639_02918</name>
</gene>
<organism evidence="1 2">
    <name type="scientific">Falsiruegeria litorea R37</name>
    <dbReference type="NCBI Taxonomy" id="1200284"/>
    <lineage>
        <taxon>Bacteria</taxon>
        <taxon>Pseudomonadati</taxon>
        <taxon>Pseudomonadota</taxon>
        <taxon>Alphaproteobacteria</taxon>
        <taxon>Rhodobacterales</taxon>
        <taxon>Roseobacteraceae</taxon>
        <taxon>Falsiruegeria</taxon>
    </lineage>
</organism>
<protein>
    <submittedName>
        <fullName evidence="1">Invasion associated locus B (IalB) protein</fullName>
    </submittedName>
</protein>